<dbReference type="EMBL" id="DS022303">
    <property type="protein sequence ID" value="OAJ39968.1"/>
    <property type="molecule type" value="Genomic_DNA"/>
</dbReference>
<name>A0A177WIM0_BATDL</name>
<dbReference type="Proteomes" id="UP000077115">
    <property type="component" value="Unassembled WGS sequence"/>
</dbReference>
<dbReference type="SUPFAM" id="SSF56059">
    <property type="entry name" value="Glutathione synthetase ATP-binding domain-like"/>
    <property type="match status" value="1"/>
</dbReference>
<dbReference type="Gene3D" id="3.30.470.20">
    <property type="entry name" value="ATP-grasp fold, B domain"/>
    <property type="match status" value="1"/>
</dbReference>
<dbReference type="InterPro" id="IPR057954">
    <property type="entry name" value="SET_TTL12"/>
</dbReference>
<dbReference type="AlphaFoldDB" id="A0A177WIM0"/>
<organism evidence="2 3">
    <name type="scientific">Batrachochytrium dendrobatidis (strain JEL423)</name>
    <dbReference type="NCBI Taxonomy" id="403673"/>
    <lineage>
        <taxon>Eukaryota</taxon>
        <taxon>Fungi</taxon>
        <taxon>Fungi incertae sedis</taxon>
        <taxon>Chytridiomycota</taxon>
        <taxon>Chytridiomycota incertae sedis</taxon>
        <taxon>Chytridiomycetes</taxon>
        <taxon>Rhizophydiales</taxon>
        <taxon>Rhizophydiales incertae sedis</taxon>
        <taxon>Batrachochytrium</taxon>
    </lineage>
</organism>
<evidence type="ECO:0000313" key="3">
    <source>
        <dbReference type="Proteomes" id="UP000077115"/>
    </source>
</evidence>
<reference evidence="2 3" key="1">
    <citation type="submission" date="2006-10" db="EMBL/GenBank/DDBJ databases">
        <title>The Genome Sequence of Batrachochytrium dendrobatidis JEL423.</title>
        <authorList>
            <consortium name="The Broad Institute Genome Sequencing Platform"/>
            <person name="Birren B."/>
            <person name="Lander E."/>
            <person name="Galagan J."/>
            <person name="Cuomo C."/>
            <person name="Devon K."/>
            <person name="Jaffe D."/>
            <person name="Butler J."/>
            <person name="Alvarez P."/>
            <person name="Gnerre S."/>
            <person name="Grabherr M."/>
            <person name="Kleber M."/>
            <person name="Mauceli E."/>
            <person name="Brockman W."/>
            <person name="Young S."/>
            <person name="LaButti K."/>
            <person name="Sykes S."/>
            <person name="DeCaprio D."/>
            <person name="Crawford M."/>
            <person name="Koehrsen M."/>
            <person name="Engels R."/>
            <person name="Montgomery P."/>
            <person name="Pearson M."/>
            <person name="Howarth C."/>
            <person name="Larson L."/>
            <person name="White J."/>
            <person name="O'Leary S."/>
            <person name="Kodira C."/>
            <person name="Zeng Q."/>
            <person name="Yandava C."/>
            <person name="Alvarado L."/>
            <person name="Longcore J."/>
            <person name="James T."/>
        </authorList>
    </citation>
    <scope>NUCLEOTIDE SEQUENCE [LARGE SCALE GENOMIC DNA]</scope>
    <source>
        <strain evidence="2 3">JEL423</strain>
    </source>
</reference>
<dbReference type="GO" id="GO:0005737">
    <property type="term" value="C:cytoplasm"/>
    <property type="evidence" value="ECO:0007669"/>
    <property type="project" value="TreeGrafter"/>
</dbReference>
<dbReference type="Pfam" id="PF03133">
    <property type="entry name" value="TTL"/>
    <property type="match status" value="1"/>
</dbReference>
<reference evidence="2 3" key="2">
    <citation type="submission" date="2016-05" db="EMBL/GenBank/DDBJ databases">
        <title>Lineage-specific infection strategies underlie the spectrum of fungal disease in amphibians.</title>
        <authorList>
            <person name="Cuomo C.A."/>
            <person name="Farrer R.A."/>
            <person name="James T."/>
            <person name="Longcore J."/>
            <person name="Birren B."/>
        </authorList>
    </citation>
    <scope>NUCLEOTIDE SEQUENCE [LARGE SCALE GENOMIC DNA]</scope>
    <source>
        <strain evidence="2 3">JEL423</strain>
    </source>
</reference>
<feature type="domain" description="Tubulin--tyrosine ligase-like protein 12 SET-like" evidence="1">
    <location>
        <begin position="50"/>
        <end position="208"/>
    </location>
</feature>
<dbReference type="VEuPathDB" id="FungiDB:BDEG_23758"/>
<dbReference type="Pfam" id="PF25556">
    <property type="entry name" value="SET_TTL"/>
    <property type="match status" value="1"/>
</dbReference>
<dbReference type="InterPro" id="IPR004344">
    <property type="entry name" value="TTL/TTLL_fam"/>
</dbReference>
<dbReference type="PANTHER" id="PTHR46088">
    <property type="entry name" value="TUBULIN--TYROSINE LIGASE-LIKE PROTEIN 12"/>
    <property type="match status" value="1"/>
</dbReference>
<evidence type="ECO:0000259" key="1">
    <source>
        <dbReference type="Pfam" id="PF25556"/>
    </source>
</evidence>
<dbReference type="OrthoDB" id="2127950at2759"/>
<sequence>MHFPEFLQSHQLQLDSIPKHLWKSIHRKLCWDSEPSELELLKSDPDRHQVTLESSTSILDPDGQVFVLDHIFTFSDGDLRESLDTAPKSDVDAMALVLSRRGMDVATTSKLASAIWTIADAYTISVTKEQGKVTQQFMWYVPGEKILNMAHSDTPNMNCCLFFDMYGMRPINLIWPNRIIKSGEPLTRDYLQSCKNKKERQSLAFAWFHLSEPPASSLSEKIKASTQQVDAKSDNLALDVKALQIDSKTKTVDYTRKILPKKEKYLVYSPDIAKHLFKDSLRGSKFELTTSTADADIFWTAEKHHYNSLGHHQFYNNFPNQGTLVVKDRLQACIYKHWGLLGSEKWYPRSFNLNWEVDEFVSMFLACQSQNSKNNVWIVKPWNGTRSQGIIVSRDLPEILKQLATGPKLVAKYIHPPALLEGKTKFDLRVLVIIESVSPLKLYTVPTAIYSRESNVPYDIHLEQLDSFTHHFTVMGYRQLDVVKSPLPELKTRIEACSAKPISFDKDILPRILQVIRNGVEAAVNGDGLESLGADVKVKSMYGADVILDADLNPWLLEFSEVPDTGRVIETWPTLYGDLLNSLFVADQMSEKFVAF</sequence>
<proteinExistence type="predicted"/>
<dbReference type="InterPro" id="IPR027749">
    <property type="entry name" value="TTLL12"/>
</dbReference>
<protein>
    <recommendedName>
        <fullName evidence="1">Tubulin--tyrosine ligase-like protein 12 SET-like domain-containing protein</fullName>
    </recommendedName>
</protein>
<accession>A0A177WIM0</accession>
<evidence type="ECO:0000313" key="2">
    <source>
        <dbReference type="EMBL" id="OAJ39968.1"/>
    </source>
</evidence>
<dbReference type="PROSITE" id="PS51221">
    <property type="entry name" value="TTL"/>
    <property type="match status" value="1"/>
</dbReference>
<gene>
    <name evidence="2" type="ORF">BDEG_23758</name>
</gene>
<dbReference type="CDD" id="cd08161">
    <property type="entry name" value="SET"/>
    <property type="match status" value="1"/>
</dbReference>
<dbReference type="STRING" id="403673.A0A177WIM0"/>
<dbReference type="eggNOG" id="KOG2155">
    <property type="taxonomic scope" value="Eukaryota"/>
</dbReference>
<dbReference type="PANTHER" id="PTHR46088:SF1">
    <property type="entry name" value="TUBULIN--TYROSINE LIGASE-LIKE PROTEIN 12"/>
    <property type="match status" value="1"/>
</dbReference>